<evidence type="ECO:0000313" key="2">
    <source>
        <dbReference type="EMBL" id="KAK0632544.1"/>
    </source>
</evidence>
<dbReference type="AlphaFoldDB" id="A0AA39XEP9"/>
<reference evidence="2" key="1">
    <citation type="submission" date="2023-06" db="EMBL/GenBank/DDBJ databases">
        <title>Genome-scale phylogeny and comparative genomics of the fungal order Sordariales.</title>
        <authorList>
            <consortium name="Lawrence Berkeley National Laboratory"/>
            <person name="Hensen N."/>
            <person name="Bonometti L."/>
            <person name="Westerberg I."/>
            <person name="Brannstrom I.O."/>
            <person name="Guillou S."/>
            <person name="Cros-Aarteil S."/>
            <person name="Calhoun S."/>
            <person name="Haridas S."/>
            <person name="Kuo A."/>
            <person name="Mondo S."/>
            <person name="Pangilinan J."/>
            <person name="Riley R."/>
            <person name="Labutti K."/>
            <person name="Andreopoulos B."/>
            <person name="Lipzen A."/>
            <person name="Chen C."/>
            <person name="Yanf M."/>
            <person name="Daum C."/>
            <person name="Ng V."/>
            <person name="Clum A."/>
            <person name="Steindorff A."/>
            <person name="Ohm R."/>
            <person name="Martin F."/>
            <person name="Silar P."/>
            <person name="Natvig D."/>
            <person name="Lalanne C."/>
            <person name="Gautier V."/>
            <person name="Ament-Velasquez S.L."/>
            <person name="Kruys A."/>
            <person name="Hutchinson M.I."/>
            <person name="Powell A.J."/>
            <person name="Barry K."/>
            <person name="Miller A.N."/>
            <person name="Grigoriev I.V."/>
            <person name="Debuchy R."/>
            <person name="Gladieux P."/>
            <person name="Thoren M.H."/>
            <person name="Johannesson H."/>
        </authorList>
    </citation>
    <scope>NUCLEOTIDE SEQUENCE</scope>
    <source>
        <strain evidence="2">CBS 606.72</strain>
    </source>
</reference>
<keyword evidence="3" id="KW-1185">Reference proteome</keyword>
<protein>
    <recommendedName>
        <fullName evidence="4">Secreted protein</fullName>
    </recommendedName>
</protein>
<accession>A0AA39XEP9</accession>
<keyword evidence="1" id="KW-0732">Signal</keyword>
<evidence type="ECO:0000313" key="3">
    <source>
        <dbReference type="Proteomes" id="UP001175000"/>
    </source>
</evidence>
<feature type="chain" id="PRO_5041423529" description="Secreted protein" evidence="1">
    <location>
        <begin position="18"/>
        <end position="97"/>
    </location>
</feature>
<dbReference type="Proteomes" id="UP001175000">
    <property type="component" value="Unassembled WGS sequence"/>
</dbReference>
<evidence type="ECO:0008006" key="4">
    <source>
        <dbReference type="Google" id="ProtNLM"/>
    </source>
</evidence>
<evidence type="ECO:0000256" key="1">
    <source>
        <dbReference type="SAM" id="SignalP"/>
    </source>
</evidence>
<dbReference type="EMBL" id="JAULSU010000001">
    <property type="protein sequence ID" value="KAK0632544.1"/>
    <property type="molecule type" value="Genomic_DNA"/>
</dbReference>
<comment type="caution">
    <text evidence="2">The sequence shown here is derived from an EMBL/GenBank/DDBJ whole genome shotgun (WGS) entry which is preliminary data.</text>
</comment>
<name>A0AA39XEP9_9PEZI</name>
<gene>
    <name evidence="2" type="ORF">B0T14DRAFT_36414</name>
</gene>
<organism evidence="2 3">
    <name type="scientific">Immersiella caudata</name>
    <dbReference type="NCBI Taxonomy" id="314043"/>
    <lineage>
        <taxon>Eukaryota</taxon>
        <taxon>Fungi</taxon>
        <taxon>Dikarya</taxon>
        <taxon>Ascomycota</taxon>
        <taxon>Pezizomycotina</taxon>
        <taxon>Sordariomycetes</taxon>
        <taxon>Sordariomycetidae</taxon>
        <taxon>Sordariales</taxon>
        <taxon>Lasiosphaeriaceae</taxon>
        <taxon>Immersiella</taxon>
    </lineage>
</organism>
<proteinExistence type="predicted"/>
<sequence length="97" mass="10512">MITARAVLLLLTQSTSSSVVSPCTTAYRYLGKEGRGGGGQQQQCVACVHDGACLSIPKPGNNPQKGGGGWRFVGNRYLPSQQTRTWHRYGVRDDDEN</sequence>
<feature type="signal peptide" evidence="1">
    <location>
        <begin position="1"/>
        <end position="17"/>
    </location>
</feature>